<evidence type="ECO:0000256" key="5">
    <source>
        <dbReference type="PROSITE-ProRule" id="PRU10137"/>
    </source>
</evidence>
<reference evidence="8" key="1">
    <citation type="submission" date="2009-01" db="EMBL/GenBank/DDBJ databases">
        <title>Complete sequence of plasmid 3 of Methylobacterium nodulans ORS 2060.</title>
        <authorList>
            <consortium name="US DOE Joint Genome Institute"/>
            <person name="Lucas S."/>
            <person name="Copeland A."/>
            <person name="Lapidus A."/>
            <person name="Glavina del Rio T."/>
            <person name="Dalin E."/>
            <person name="Tice H."/>
            <person name="Bruce D."/>
            <person name="Goodwin L."/>
            <person name="Pitluck S."/>
            <person name="Sims D."/>
            <person name="Brettin T."/>
            <person name="Detter J.C."/>
            <person name="Han C."/>
            <person name="Larimer F."/>
            <person name="Land M."/>
            <person name="Hauser L."/>
            <person name="Kyrpides N."/>
            <person name="Ivanova N."/>
            <person name="Marx C.J."/>
            <person name="Richardson P."/>
        </authorList>
    </citation>
    <scope>NUCLEOTIDE SEQUENCE [LARGE SCALE GENOMIC DNA]</scope>
    <source>
        <strain evidence="8">LMG 21967 / CNCM I-2342 / ORS 2060</strain>
        <plasmid evidence="8">Plasmid pMNOD03</plasmid>
    </source>
</reference>
<evidence type="ECO:0000259" key="6">
    <source>
        <dbReference type="PROSITE" id="PS51736"/>
    </source>
</evidence>
<evidence type="ECO:0000256" key="2">
    <source>
        <dbReference type="ARBA" id="ARBA00023125"/>
    </source>
</evidence>
<protein>
    <submittedName>
        <fullName evidence="7">Resolvase domain protein</fullName>
    </submittedName>
</protein>
<dbReference type="CDD" id="cd00338">
    <property type="entry name" value="Ser_Recombinase"/>
    <property type="match status" value="1"/>
</dbReference>
<name>B8IXX6_METNO</name>
<evidence type="ECO:0000256" key="4">
    <source>
        <dbReference type="PIRSR" id="PIRSR606118-50"/>
    </source>
</evidence>
<evidence type="ECO:0000313" key="8">
    <source>
        <dbReference type="Proteomes" id="UP000008207"/>
    </source>
</evidence>
<dbReference type="Pfam" id="PF00239">
    <property type="entry name" value="Resolvase"/>
    <property type="match status" value="1"/>
</dbReference>
<dbReference type="RefSeq" id="WP_012634285.1">
    <property type="nucleotide sequence ID" value="NC_011893.1"/>
</dbReference>
<sequence length="227" mass="24135">MASGNFVTYARVSTAKQGRSGLGLEAQREAVARFLDGGRWRVVAEFVEVESGKRADRPELAKAIEACRLYGARLVVAKLDRLSRDPGFLRDLQRSGVDFVAADMPDANKLTVGIMALVAEQEREAISARTKAALAAAKARGTVLGGFRGRTFTEADHAAAAAGRKARGDRNAARLMPIIAELRAAGIISANGIARVLSERGIPTAQGATAWRPTQVQRVLARVVAAT</sequence>
<dbReference type="OrthoDB" id="2290206at2"/>
<organism evidence="7 8">
    <name type="scientific">Methylobacterium nodulans (strain LMG 21967 / CNCM I-2342 / ORS 2060)</name>
    <dbReference type="NCBI Taxonomy" id="460265"/>
    <lineage>
        <taxon>Bacteria</taxon>
        <taxon>Pseudomonadati</taxon>
        <taxon>Pseudomonadota</taxon>
        <taxon>Alphaproteobacteria</taxon>
        <taxon>Hyphomicrobiales</taxon>
        <taxon>Methylobacteriaceae</taxon>
        <taxon>Methylobacterium</taxon>
    </lineage>
</organism>
<dbReference type="InterPro" id="IPR006119">
    <property type="entry name" value="Resolv_N"/>
</dbReference>
<dbReference type="AlphaFoldDB" id="B8IXX6"/>
<gene>
    <name evidence="7" type="ordered locus">Mnod_8811</name>
</gene>
<keyword evidence="7" id="KW-0614">Plasmid</keyword>
<dbReference type="Proteomes" id="UP000008207">
    <property type="component" value="Plasmid pMNOD03"/>
</dbReference>
<accession>B8IXX6</accession>
<dbReference type="SUPFAM" id="SSF53041">
    <property type="entry name" value="Resolvase-like"/>
    <property type="match status" value="1"/>
</dbReference>
<evidence type="ECO:0000256" key="3">
    <source>
        <dbReference type="ARBA" id="ARBA00023172"/>
    </source>
</evidence>
<dbReference type="InterPro" id="IPR036162">
    <property type="entry name" value="Resolvase-like_N_sf"/>
</dbReference>
<keyword evidence="1" id="KW-0229">DNA integration</keyword>
<dbReference type="KEGG" id="mno:Mnod_8811"/>
<feature type="domain" description="Resolvase/invertase-type recombinase catalytic" evidence="6">
    <location>
        <begin position="5"/>
        <end position="141"/>
    </location>
</feature>
<geneLocation type="plasmid" evidence="7 8">
    <name>pMNOD03</name>
</geneLocation>
<dbReference type="GO" id="GO:0003677">
    <property type="term" value="F:DNA binding"/>
    <property type="evidence" value="ECO:0007669"/>
    <property type="project" value="UniProtKB-KW"/>
</dbReference>
<dbReference type="InterPro" id="IPR050639">
    <property type="entry name" value="SSR_resolvase"/>
</dbReference>
<dbReference type="SMART" id="SM00857">
    <property type="entry name" value="Resolvase"/>
    <property type="match status" value="1"/>
</dbReference>
<dbReference type="PANTHER" id="PTHR30461">
    <property type="entry name" value="DNA-INVERTASE FROM LAMBDOID PROPHAGE"/>
    <property type="match status" value="1"/>
</dbReference>
<dbReference type="GO" id="GO:0015074">
    <property type="term" value="P:DNA integration"/>
    <property type="evidence" value="ECO:0007669"/>
    <property type="project" value="UniProtKB-KW"/>
</dbReference>
<dbReference type="eggNOG" id="COG1961">
    <property type="taxonomic scope" value="Bacteria"/>
</dbReference>
<evidence type="ECO:0000313" key="7">
    <source>
        <dbReference type="EMBL" id="ACL63266.1"/>
    </source>
</evidence>
<dbReference type="HOGENOM" id="CLU_010686_0_1_5"/>
<keyword evidence="3" id="KW-0233">DNA recombination</keyword>
<dbReference type="InterPro" id="IPR006118">
    <property type="entry name" value="Recombinase_CS"/>
</dbReference>
<dbReference type="GO" id="GO:0000150">
    <property type="term" value="F:DNA strand exchange activity"/>
    <property type="evidence" value="ECO:0007669"/>
    <property type="project" value="InterPro"/>
</dbReference>
<keyword evidence="2" id="KW-0238">DNA-binding</keyword>
<feature type="active site" description="O-(5'-phospho-DNA)-serine intermediate" evidence="4 5">
    <location>
        <position position="13"/>
    </location>
</feature>
<dbReference type="Gene3D" id="3.40.50.1390">
    <property type="entry name" value="Resolvase, N-terminal catalytic domain"/>
    <property type="match status" value="1"/>
</dbReference>
<dbReference type="PROSITE" id="PS51736">
    <property type="entry name" value="RECOMBINASES_3"/>
    <property type="match status" value="1"/>
</dbReference>
<evidence type="ECO:0000256" key="1">
    <source>
        <dbReference type="ARBA" id="ARBA00022908"/>
    </source>
</evidence>
<dbReference type="EMBL" id="CP001352">
    <property type="protein sequence ID" value="ACL63266.1"/>
    <property type="molecule type" value="Genomic_DNA"/>
</dbReference>
<dbReference type="PANTHER" id="PTHR30461:SF2">
    <property type="entry name" value="SERINE RECOMBINASE PINE-RELATED"/>
    <property type="match status" value="1"/>
</dbReference>
<dbReference type="PROSITE" id="PS00397">
    <property type="entry name" value="RECOMBINASES_1"/>
    <property type="match status" value="1"/>
</dbReference>
<proteinExistence type="predicted"/>
<keyword evidence="8" id="KW-1185">Reference proteome</keyword>